<sequence>MEVGEGDRARTSPDAIALLRKAPKFLILTELGGKAKRSKLNYRLHLFTGFPSSKIIRLLIEQKHGFPQRKDCRETGQPS</sequence>
<comment type="caution">
    <text evidence="1">The sequence shown here is derived from an EMBL/GenBank/DDBJ whole genome shotgun (WGS) entry which is preliminary data.</text>
</comment>
<gene>
    <name evidence="1" type="ORF">MiSe_42660</name>
</gene>
<evidence type="ECO:0000313" key="2">
    <source>
        <dbReference type="Proteomes" id="UP001050975"/>
    </source>
</evidence>
<reference evidence="1" key="1">
    <citation type="submission" date="2019-10" db="EMBL/GenBank/DDBJ databases">
        <title>Draft genome sequece of Microseira wollei NIES-4236.</title>
        <authorList>
            <person name="Yamaguchi H."/>
            <person name="Suzuki S."/>
            <person name="Kawachi M."/>
        </authorList>
    </citation>
    <scope>NUCLEOTIDE SEQUENCE</scope>
    <source>
        <strain evidence="1">NIES-4236</strain>
    </source>
</reference>
<protein>
    <recommendedName>
        <fullName evidence="3">Transposase</fullName>
    </recommendedName>
</protein>
<evidence type="ECO:0008006" key="3">
    <source>
        <dbReference type="Google" id="ProtNLM"/>
    </source>
</evidence>
<keyword evidence="2" id="KW-1185">Reference proteome</keyword>
<dbReference type="AlphaFoldDB" id="A0AAV3X9J5"/>
<accession>A0AAV3X9J5</accession>
<organism evidence="1 2">
    <name type="scientific">Microseira wollei NIES-4236</name>
    <dbReference type="NCBI Taxonomy" id="2530354"/>
    <lineage>
        <taxon>Bacteria</taxon>
        <taxon>Bacillati</taxon>
        <taxon>Cyanobacteriota</taxon>
        <taxon>Cyanophyceae</taxon>
        <taxon>Oscillatoriophycideae</taxon>
        <taxon>Aerosakkonematales</taxon>
        <taxon>Aerosakkonemataceae</taxon>
        <taxon>Microseira</taxon>
    </lineage>
</organism>
<evidence type="ECO:0000313" key="1">
    <source>
        <dbReference type="EMBL" id="GET39497.1"/>
    </source>
</evidence>
<name>A0AAV3X9J5_9CYAN</name>
<dbReference type="Proteomes" id="UP001050975">
    <property type="component" value="Unassembled WGS sequence"/>
</dbReference>
<proteinExistence type="predicted"/>
<dbReference type="EMBL" id="BLAY01000067">
    <property type="protein sequence ID" value="GET39497.1"/>
    <property type="molecule type" value="Genomic_DNA"/>
</dbReference>